<evidence type="ECO:0000256" key="1">
    <source>
        <dbReference type="ARBA" id="ARBA00006133"/>
    </source>
</evidence>
<dbReference type="InterPro" id="IPR051970">
    <property type="entry name" value="TEL2_Regulation"/>
</dbReference>
<evidence type="ECO:0000259" key="3">
    <source>
        <dbReference type="Pfam" id="PF10193"/>
    </source>
</evidence>
<dbReference type="InParanoid" id="E3KFN9"/>
<feature type="domain" description="Telomere length regulation protein conserved" evidence="3">
    <location>
        <begin position="621"/>
        <end position="731"/>
    </location>
</feature>
<dbReference type="eggNOG" id="KOG4346">
    <property type="taxonomic scope" value="Eukaryota"/>
</dbReference>
<dbReference type="PANTHER" id="PTHR15830:SF10">
    <property type="entry name" value="TELOMERE LENGTH REGULATION PROTEIN TEL2 HOMOLOG"/>
    <property type="match status" value="1"/>
</dbReference>
<feature type="region of interest" description="Disordered" evidence="2">
    <location>
        <begin position="951"/>
        <end position="970"/>
    </location>
</feature>
<dbReference type="OrthoDB" id="10254187at2759"/>
<accession>E3KFN9</accession>
<protein>
    <recommendedName>
        <fullName evidence="3">Telomere length regulation protein conserved domain-containing protein</fullName>
    </recommendedName>
</protein>
<dbReference type="VEuPathDB" id="FungiDB:PGTG_09056"/>
<dbReference type="GO" id="GO:0051879">
    <property type="term" value="F:Hsp90 protein binding"/>
    <property type="evidence" value="ECO:0000318"/>
    <property type="project" value="GO_Central"/>
</dbReference>
<proteinExistence type="inferred from homology"/>
<dbReference type="RefSeq" id="XP_003327522.2">
    <property type="nucleotide sequence ID" value="XM_003327474.2"/>
</dbReference>
<feature type="region of interest" description="Disordered" evidence="2">
    <location>
        <begin position="504"/>
        <end position="602"/>
    </location>
</feature>
<dbReference type="STRING" id="418459.E3KFN9"/>
<dbReference type="InterPro" id="IPR038528">
    <property type="entry name" value="TEL2_C_sf"/>
</dbReference>
<reference evidence="5" key="2">
    <citation type="journal article" date="2011" name="Proc. Natl. Acad. Sci. U.S.A.">
        <title>Obligate biotrophy features unraveled by the genomic analysis of rust fungi.</title>
        <authorList>
            <person name="Duplessis S."/>
            <person name="Cuomo C.A."/>
            <person name="Lin Y.-C."/>
            <person name="Aerts A."/>
            <person name="Tisserant E."/>
            <person name="Veneault-Fourrey C."/>
            <person name="Joly D.L."/>
            <person name="Hacquard S."/>
            <person name="Amselem J."/>
            <person name="Cantarel B.L."/>
            <person name="Chiu R."/>
            <person name="Coutinho P.M."/>
            <person name="Feau N."/>
            <person name="Field M."/>
            <person name="Frey P."/>
            <person name="Gelhaye E."/>
            <person name="Goldberg J."/>
            <person name="Grabherr M.G."/>
            <person name="Kodira C.D."/>
            <person name="Kohler A."/>
            <person name="Kuees U."/>
            <person name="Lindquist E.A."/>
            <person name="Lucas S.M."/>
            <person name="Mago R."/>
            <person name="Mauceli E."/>
            <person name="Morin E."/>
            <person name="Murat C."/>
            <person name="Pangilinan J.L."/>
            <person name="Park R."/>
            <person name="Pearson M."/>
            <person name="Quesneville H."/>
            <person name="Rouhier N."/>
            <person name="Sakthikumar S."/>
            <person name="Salamov A.A."/>
            <person name="Schmutz J."/>
            <person name="Selles B."/>
            <person name="Shapiro H."/>
            <person name="Tanguay P."/>
            <person name="Tuskan G.A."/>
            <person name="Henrissat B."/>
            <person name="Van de Peer Y."/>
            <person name="Rouze P."/>
            <person name="Ellis J.G."/>
            <person name="Dodds P.N."/>
            <person name="Schein J.E."/>
            <person name="Zhong S."/>
            <person name="Hamelin R.C."/>
            <person name="Grigoriev I.V."/>
            <person name="Szabo L.J."/>
            <person name="Martin F."/>
        </authorList>
    </citation>
    <scope>NUCLEOTIDE SEQUENCE [LARGE SCALE GENOMIC DNA]</scope>
    <source>
        <strain evidence="5">CRL 75-36-700-3 / race SCCL</strain>
    </source>
</reference>
<feature type="compositionally biased region" description="Acidic residues" evidence="2">
    <location>
        <begin position="960"/>
        <end position="969"/>
    </location>
</feature>
<sequence>MTEQLQEGLIQKIKTTTTTTQEELKEILKTIKQPSSSAEQEQSKLISSIQLAIIQAHPLQATNNLNWFTKNSLTAKLTIQNISLSLKTKQIPITPILKLLKLTLETYQLSDYYQQIIKTTTTTTEQLPILQWKSFINTLFSLPDKLSPFIYSKTTTTTTDADADLYQQFQPKNFFARISRQFHSLVEFLSSTHIHPTPAIQIQAPEFILNKFINIRFISLDIQQQHQDLFSSIWSQLITAPLDHRSNNRLWNSIIFSLPRTELKSFISSFLLRLQADLPFQDLQFSTEPQALAIERAGAELLKFYFGDWGCENRLGTADIYELLTEIVTSTDGWTIPTARWIARWASIDTHLDESSLTARSRLAQSALAAFASPNQIAHGTPSRHAFLLVLLLLTACPIKAELIQSTQNVSLDPIFVEAIQRSLGCLRSQFRLLGMLMAEVMTEFNRLPGSVKLDFGHDFEAVDDPENRLCVAIRRLSHHWDSSPPDSLWRDLLSSMAAKHRPQFITGGPSYDQPSSGHQSPRENKQIAPPSRFTEPNELTLTELRLRPDAPIPSRAGKPRIEVLDSSASKDPPLEAYEISDKDHEDLYPPPQDRSNEKTASSLEPEFDYAQMKDQASQPPVYLDQLSQFLKDSQNFERVKIGLTHAENLIRRKRNWGTELIEHASDLTFTLLNLQDNFDLEGFERYRQASLVALLTSAPMIVGPCIIEQLFYHQYSIIQRLGMLDSLVRATLELGDFQHQQGLPQNEPKTNEQEFKKIKSPAIHQLLLDYQSSSSEVSSHRRALPEGSSSVLLPNPAPTLEYIAQQPPPTRLSARLINQRKQYQSLDRQSDPNHSLSSPGSKPPRHLEKIFLNLLVTRLAWYLDSTFSEGGGRSSSITGPGSMILWDPFLLFKLVQTIQLFSLLTLSRLHPSSSSGNHIDPQSVIEIKEVVALLLRILGFLRPPTNANHSPLLLHPKEQDDDDDDDDGDVNRPRIVGLIVSLIIHLISALSSSSFSSLTPSSSSSGYPTPETLLSSDSSLICPPTWNAQSVHLDLLFQQFSALVSEDNHRRPSAPLDDLVGGAVDQRFVDEKADRLVRVVTQILQLIA</sequence>
<dbReference type="FunFam" id="1.25.40.720:FF:000004">
    <property type="entry name" value="WGS project CABT00000000 data, contig 2.6"/>
    <property type="match status" value="1"/>
</dbReference>
<dbReference type="KEGG" id="pgr:PGTG_09056"/>
<dbReference type="GO" id="GO:0042162">
    <property type="term" value="F:telomeric DNA binding"/>
    <property type="evidence" value="ECO:0000318"/>
    <property type="project" value="GO_Central"/>
</dbReference>
<dbReference type="InterPro" id="IPR019337">
    <property type="entry name" value="Telomere_length_regulation_dom"/>
</dbReference>
<name>E3KFN9_PUCGT</name>
<dbReference type="HOGENOM" id="CLU_284852_0_0_1"/>
<reference key="1">
    <citation type="submission" date="2007-01" db="EMBL/GenBank/DDBJ databases">
        <title>The Genome Sequence of Puccinia graminis f. sp. tritici Strain CRL 75-36-700-3.</title>
        <authorList>
            <consortium name="The Broad Institute Genome Sequencing Platform"/>
            <person name="Birren B."/>
            <person name="Lander E."/>
            <person name="Galagan J."/>
            <person name="Nusbaum C."/>
            <person name="Devon K."/>
            <person name="Cuomo C."/>
            <person name="Jaffe D."/>
            <person name="Butler J."/>
            <person name="Alvarez P."/>
            <person name="Gnerre S."/>
            <person name="Grabherr M."/>
            <person name="Mauceli E."/>
            <person name="Brockman W."/>
            <person name="Young S."/>
            <person name="LaButti K."/>
            <person name="Sykes S."/>
            <person name="DeCaprio D."/>
            <person name="Crawford M."/>
            <person name="Koehrsen M."/>
            <person name="Engels R."/>
            <person name="Montgomery P."/>
            <person name="Pearson M."/>
            <person name="Howarth C."/>
            <person name="Larson L."/>
            <person name="White J."/>
            <person name="Zeng Q."/>
            <person name="Kodira C."/>
            <person name="Yandava C."/>
            <person name="Alvarado L."/>
            <person name="O'Leary S."/>
            <person name="Szabo L."/>
            <person name="Dean R."/>
            <person name="Schein J."/>
        </authorList>
    </citation>
    <scope>NUCLEOTIDE SEQUENCE</scope>
    <source>
        <strain>CRL 75-36-700-3</strain>
    </source>
</reference>
<dbReference type="GO" id="GO:0051083">
    <property type="term" value="P:'de novo' cotranslational protein folding"/>
    <property type="evidence" value="ECO:0000318"/>
    <property type="project" value="GO_Central"/>
</dbReference>
<evidence type="ECO:0000313" key="4">
    <source>
        <dbReference type="EMBL" id="EFP83103.2"/>
    </source>
</evidence>
<organism evidence="4 5">
    <name type="scientific">Puccinia graminis f. sp. tritici (strain CRL 75-36-700-3 / race SCCL)</name>
    <name type="common">Black stem rust fungus</name>
    <dbReference type="NCBI Taxonomy" id="418459"/>
    <lineage>
        <taxon>Eukaryota</taxon>
        <taxon>Fungi</taxon>
        <taxon>Dikarya</taxon>
        <taxon>Basidiomycota</taxon>
        <taxon>Pucciniomycotina</taxon>
        <taxon>Pucciniomycetes</taxon>
        <taxon>Pucciniales</taxon>
        <taxon>Pucciniaceae</taxon>
        <taxon>Puccinia</taxon>
    </lineage>
</organism>
<dbReference type="Pfam" id="PF10193">
    <property type="entry name" value="Telomere_reg-2"/>
    <property type="match status" value="1"/>
</dbReference>
<evidence type="ECO:0000256" key="2">
    <source>
        <dbReference type="SAM" id="MobiDB-lite"/>
    </source>
</evidence>
<dbReference type="PANTHER" id="PTHR15830">
    <property type="entry name" value="TELOMERE LENGTH REGULATION PROTEIN TEL2 FAMILY MEMBER"/>
    <property type="match status" value="1"/>
</dbReference>
<dbReference type="GO" id="GO:0005829">
    <property type="term" value="C:cytosol"/>
    <property type="evidence" value="ECO:0000318"/>
    <property type="project" value="GO_Central"/>
</dbReference>
<comment type="similarity">
    <text evidence="1">Belongs to the TEL2 family.</text>
</comment>
<dbReference type="GeneID" id="10544815"/>
<keyword evidence="5" id="KW-1185">Reference proteome</keyword>
<dbReference type="Proteomes" id="UP000008783">
    <property type="component" value="Unassembled WGS sequence"/>
</dbReference>
<feature type="compositionally biased region" description="Polar residues" evidence="2">
    <location>
        <begin position="823"/>
        <end position="841"/>
    </location>
</feature>
<dbReference type="AlphaFoldDB" id="E3KFN9"/>
<dbReference type="EMBL" id="DS178285">
    <property type="protein sequence ID" value="EFP83103.2"/>
    <property type="molecule type" value="Genomic_DNA"/>
</dbReference>
<feature type="region of interest" description="Disordered" evidence="2">
    <location>
        <begin position="823"/>
        <end position="845"/>
    </location>
</feature>
<gene>
    <name evidence="4" type="ORF">PGTG_09056</name>
</gene>
<dbReference type="Gene3D" id="1.25.40.720">
    <property type="entry name" value="Telomere length regulation protein 2, C-terminal domain"/>
    <property type="match status" value="1"/>
</dbReference>
<evidence type="ECO:0000313" key="5">
    <source>
        <dbReference type="Proteomes" id="UP000008783"/>
    </source>
</evidence>